<reference evidence="2" key="1">
    <citation type="submission" date="2022-10" db="EMBL/GenBank/DDBJ databases">
        <title>Tapping the CABI collections for fungal endophytes: first genome assemblies for Collariella, Neodidymelliopsis, Ascochyta clinopodiicola, Didymella pomorum, Didymosphaeria variabile, Neocosmospora piperis and Neocucurbitaria cava.</title>
        <authorList>
            <person name="Hill R."/>
        </authorList>
    </citation>
    <scope>NUCLEOTIDE SEQUENCE</scope>
    <source>
        <strain evidence="2">IMI 355091</strain>
    </source>
</reference>
<evidence type="ECO:0000313" key="2">
    <source>
        <dbReference type="EMBL" id="KAJ4400691.1"/>
    </source>
</evidence>
<dbReference type="PANTHER" id="PTHR42060:SF3">
    <property type="entry name" value="SMP-30_GLUCONOLACTONASE_LRE-LIKE REGION DOMAIN-CONTAINING PROTEIN"/>
    <property type="match status" value="1"/>
</dbReference>
<dbReference type="InterPro" id="IPR011042">
    <property type="entry name" value="6-blade_b-propeller_TolB-like"/>
</dbReference>
<sequence length="267" mass="29108">MSKLKFFLITLIGSVVFGVPMETRSNSRAIYNDAISHSPVEVAQFAFGTWVENIAVRSDGKILVTMTTPPEIWEIDPLKSSELNSTKLIHHFDSVEQATGIAEVGADVFMVVGGNSIWRVDMNKNDTNRISKVVSVTNSHLLNGMATLDAGIGTILVADSELGLIWRVNTKTLDYEVALQDDTMAPNDELGLSLGVNGVQVSRNYVYYNNNNPRRLLCRVHVDRATGRAAGPYEVISQGVLSDDFAVASDGTAYLSGLTDKLLHGFD</sequence>
<feature type="signal peptide" evidence="1">
    <location>
        <begin position="1"/>
        <end position="18"/>
    </location>
</feature>
<proteinExistence type="predicted"/>
<dbReference type="AlphaFoldDB" id="A0A9W8ZAV5"/>
<name>A0A9W8ZAV5_9PLEO</name>
<dbReference type="EMBL" id="JAPEVA010000085">
    <property type="protein sequence ID" value="KAJ4400691.1"/>
    <property type="molecule type" value="Genomic_DNA"/>
</dbReference>
<dbReference type="SUPFAM" id="SSF63829">
    <property type="entry name" value="Calcium-dependent phosphotriesterase"/>
    <property type="match status" value="1"/>
</dbReference>
<dbReference type="PANTHER" id="PTHR42060">
    <property type="entry name" value="NHL REPEAT-CONTAINING PROTEIN-RELATED"/>
    <property type="match status" value="1"/>
</dbReference>
<dbReference type="Gene3D" id="2.120.10.30">
    <property type="entry name" value="TolB, C-terminal domain"/>
    <property type="match status" value="1"/>
</dbReference>
<feature type="chain" id="PRO_5040915666" evidence="1">
    <location>
        <begin position="19"/>
        <end position="267"/>
    </location>
</feature>
<keyword evidence="1" id="KW-0732">Signal</keyword>
<evidence type="ECO:0000256" key="1">
    <source>
        <dbReference type="SAM" id="SignalP"/>
    </source>
</evidence>
<evidence type="ECO:0000313" key="3">
    <source>
        <dbReference type="Proteomes" id="UP001140510"/>
    </source>
</evidence>
<accession>A0A9W8ZAV5</accession>
<organism evidence="2 3">
    <name type="scientific">Didymella pomorum</name>
    <dbReference type="NCBI Taxonomy" id="749634"/>
    <lineage>
        <taxon>Eukaryota</taxon>
        <taxon>Fungi</taxon>
        <taxon>Dikarya</taxon>
        <taxon>Ascomycota</taxon>
        <taxon>Pezizomycotina</taxon>
        <taxon>Dothideomycetes</taxon>
        <taxon>Pleosporomycetidae</taxon>
        <taxon>Pleosporales</taxon>
        <taxon>Pleosporineae</taxon>
        <taxon>Didymellaceae</taxon>
        <taxon>Didymella</taxon>
    </lineage>
</organism>
<comment type="caution">
    <text evidence="2">The sequence shown here is derived from an EMBL/GenBank/DDBJ whole genome shotgun (WGS) entry which is preliminary data.</text>
</comment>
<dbReference type="InterPro" id="IPR052998">
    <property type="entry name" value="Hetero-Diels-Alderase-like"/>
</dbReference>
<dbReference type="Proteomes" id="UP001140510">
    <property type="component" value="Unassembled WGS sequence"/>
</dbReference>
<protein>
    <submittedName>
        <fullName evidence="2">Uncharacterized protein</fullName>
    </submittedName>
</protein>
<keyword evidence="3" id="KW-1185">Reference proteome</keyword>
<dbReference type="OrthoDB" id="9977941at2759"/>
<gene>
    <name evidence="2" type="ORF">N0V91_008529</name>
</gene>